<evidence type="ECO:0000313" key="1">
    <source>
        <dbReference type="EMBL" id="VDP55208.1"/>
    </source>
</evidence>
<protein>
    <submittedName>
        <fullName evidence="1">Uncharacterized protein</fullName>
    </submittedName>
</protein>
<accession>A0A183NAX0</accession>
<proteinExistence type="predicted"/>
<name>A0A183NAX0_9TREM</name>
<sequence length="70" mass="8226">MYTPNKESVHQLSLGWPHLLKRHTYSHKNDTGVAHRICFCSVSTSDKPKHCQKQFLNCIWNKTEARHTCF</sequence>
<dbReference type="Proteomes" id="UP000277204">
    <property type="component" value="Unassembled WGS sequence"/>
</dbReference>
<organism evidence="1 2">
    <name type="scientific">Schistosoma margrebowiei</name>
    <dbReference type="NCBI Taxonomy" id="48269"/>
    <lineage>
        <taxon>Eukaryota</taxon>
        <taxon>Metazoa</taxon>
        <taxon>Spiralia</taxon>
        <taxon>Lophotrochozoa</taxon>
        <taxon>Platyhelminthes</taxon>
        <taxon>Trematoda</taxon>
        <taxon>Digenea</taxon>
        <taxon>Strigeidida</taxon>
        <taxon>Schistosomatoidea</taxon>
        <taxon>Schistosomatidae</taxon>
        <taxon>Schistosoma</taxon>
    </lineage>
</organism>
<dbReference type="AlphaFoldDB" id="A0A183NAX0"/>
<dbReference type="EMBL" id="UZAI01021344">
    <property type="protein sequence ID" value="VDP55208.1"/>
    <property type="molecule type" value="Genomic_DNA"/>
</dbReference>
<gene>
    <name evidence="1" type="ORF">SMRZ_LOCUS25445</name>
</gene>
<evidence type="ECO:0000313" key="2">
    <source>
        <dbReference type="Proteomes" id="UP000277204"/>
    </source>
</evidence>
<keyword evidence="2" id="KW-1185">Reference proteome</keyword>
<reference evidence="1 2" key="1">
    <citation type="submission" date="2018-11" db="EMBL/GenBank/DDBJ databases">
        <authorList>
            <consortium name="Pathogen Informatics"/>
        </authorList>
    </citation>
    <scope>NUCLEOTIDE SEQUENCE [LARGE SCALE GENOMIC DNA]</scope>
    <source>
        <strain evidence="1 2">Zambia</strain>
    </source>
</reference>